<evidence type="ECO:0000256" key="1">
    <source>
        <dbReference type="SAM" id="MobiDB-lite"/>
    </source>
</evidence>
<evidence type="ECO:0000313" key="3">
    <source>
        <dbReference type="Proteomes" id="UP000075714"/>
    </source>
</evidence>
<dbReference type="EMBL" id="LSYV01000006">
    <property type="protein sequence ID" value="KXZ54282.1"/>
    <property type="molecule type" value="Genomic_DNA"/>
</dbReference>
<name>A0A150GX71_GONPE</name>
<feature type="region of interest" description="Disordered" evidence="1">
    <location>
        <begin position="270"/>
        <end position="310"/>
    </location>
</feature>
<feature type="compositionally biased region" description="Low complexity" evidence="1">
    <location>
        <begin position="281"/>
        <end position="296"/>
    </location>
</feature>
<evidence type="ECO:0000313" key="2">
    <source>
        <dbReference type="EMBL" id="KXZ54282.1"/>
    </source>
</evidence>
<organism evidence="2 3">
    <name type="scientific">Gonium pectorale</name>
    <name type="common">Green alga</name>
    <dbReference type="NCBI Taxonomy" id="33097"/>
    <lineage>
        <taxon>Eukaryota</taxon>
        <taxon>Viridiplantae</taxon>
        <taxon>Chlorophyta</taxon>
        <taxon>core chlorophytes</taxon>
        <taxon>Chlorophyceae</taxon>
        <taxon>CS clade</taxon>
        <taxon>Chlamydomonadales</taxon>
        <taxon>Volvocaceae</taxon>
        <taxon>Gonium</taxon>
    </lineage>
</organism>
<dbReference type="AlphaFoldDB" id="A0A150GX71"/>
<reference evidence="3" key="1">
    <citation type="journal article" date="2016" name="Nat. Commun.">
        <title>The Gonium pectorale genome demonstrates co-option of cell cycle regulation during the evolution of multicellularity.</title>
        <authorList>
            <person name="Hanschen E.R."/>
            <person name="Marriage T.N."/>
            <person name="Ferris P.J."/>
            <person name="Hamaji T."/>
            <person name="Toyoda A."/>
            <person name="Fujiyama A."/>
            <person name="Neme R."/>
            <person name="Noguchi H."/>
            <person name="Minakuchi Y."/>
            <person name="Suzuki M."/>
            <person name="Kawai-Toyooka H."/>
            <person name="Smith D.R."/>
            <person name="Sparks H."/>
            <person name="Anderson J."/>
            <person name="Bakaric R."/>
            <person name="Luria V."/>
            <person name="Karger A."/>
            <person name="Kirschner M.W."/>
            <person name="Durand P.M."/>
            <person name="Michod R.E."/>
            <person name="Nozaki H."/>
            <person name="Olson B.J."/>
        </authorList>
    </citation>
    <scope>NUCLEOTIDE SEQUENCE [LARGE SCALE GENOMIC DNA]</scope>
    <source>
        <strain evidence="3">NIES-2863</strain>
    </source>
</reference>
<dbReference type="Proteomes" id="UP000075714">
    <property type="component" value="Unassembled WGS sequence"/>
</dbReference>
<proteinExistence type="predicted"/>
<comment type="caution">
    <text evidence="2">The sequence shown here is derived from an EMBL/GenBank/DDBJ whole genome shotgun (WGS) entry which is preliminary data.</text>
</comment>
<sequence length="359" mass="36263">MPPGLPTAGGDAHYDGGYGTAAAAGSQAATGAAHTSGAHVLGPFVPPRAPAPVAEWAHQGLLRPTVPAPTGGMSVAAAAGAPHRTAAARDAAVVLPSPPPVAVPAPASGAAQDANGGVGVRAASPSAAPAAAATAEGYSWESLKHEADALGSQLMSTSKALVEVEYVREGRVPPAGEGLQRRQRVYAAAVLMWLQARTWREPLVAIGAVEEGAVLRETDKWVLGILENLLSPGGGAPSGLRMVRELASQVDSETQRLAADMLTSILGAGELEGDTAGPAGGDRAAAGGSAGPARGPVETERRRQQLPLQHPGGIGARAWDLIRTSLRLALRVSFAEPHLQMRTGNVLGGEPPVTLVLSA</sequence>
<protein>
    <submittedName>
        <fullName evidence="2">Uncharacterized protein</fullName>
    </submittedName>
</protein>
<accession>A0A150GX71</accession>
<keyword evidence="3" id="KW-1185">Reference proteome</keyword>
<gene>
    <name evidence="2" type="ORF">GPECTOR_5g37</name>
</gene>